<feature type="region of interest" description="Disordered" evidence="1">
    <location>
        <begin position="201"/>
        <end position="222"/>
    </location>
</feature>
<protein>
    <submittedName>
        <fullName evidence="2">Uncharacterized protein</fullName>
    </submittedName>
</protein>
<proteinExistence type="predicted"/>
<feature type="compositionally biased region" description="Polar residues" evidence="1">
    <location>
        <begin position="143"/>
        <end position="170"/>
    </location>
</feature>
<dbReference type="AlphaFoldDB" id="A0ABD3M230"/>
<feature type="compositionally biased region" description="Low complexity" evidence="1">
    <location>
        <begin position="20"/>
        <end position="35"/>
    </location>
</feature>
<feature type="compositionally biased region" description="Basic residues" evidence="1">
    <location>
        <begin position="1"/>
        <end position="17"/>
    </location>
</feature>
<keyword evidence="3" id="KW-1185">Reference proteome</keyword>
<evidence type="ECO:0000313" key="3">
    <source>
        <dbReference type="Proteomes" id="UP001530293"/>
    </source>
</evidence>
<reference evidence="2 3" key="1">
    <citation type="submission" date="2024-10" db="EMBL/GenBank/DDBJ databases">
        <title>Updated reference genomes for cyclostephanoid diatoms.</title>
        <authorList>
            <person name="Roberts W.R."/>
            <person name="Alverson A.J."/>
        </authorList>
    </citation>
    <scope>NUCLEOTIDE SEQUENCE [LARGE SCALE GENOMIC DNA]</scope>
    <source>
        <strain evidence="2 3">AJA232-27</strain>
    </source>
</reference>
<accession>A0ABD3M230</accession>
<comment type="caution">
    <text evidence="2">The sequence shown here is derived from an EMBL/GenBank/DDBJ whole genome shotgun (WGS) entry which is preliminary data.</text>
</comment>
<feature type="compositionally biased region" description="Basic residues" evidence="1">
    <location>
        <begin position="119"/>
        <end position="142"/>
    </location>
</feature>
<dbReference type="EMBL" id="JALLBG020000240">
    <property type="protein sequence ID" value="KAL3758105.1"/>
    <property type="molecule type" value="Genomic_DNA"/>
</dbReference>
<sequence>MKSRSSTLFKKKSRVGRVRSNSNDQSSGSQSTLSSIHTDSMTGYVGNLSPPIIIPPHVLLQKDDDSDVVSAVTHSLVVARGRRSSSHRNNGWFKTKERRRQAKKSDVGDADAGCEYKQQRRPTTRKKVKRNNNHRTSMKKRPSSASTHSTTLPSPFSSVQTAHETQSDNNVATSINITGRENSNGSAVECMFLDSFVMDTNSSCSSDSDSDSSCSSNNMDEE</sequence>
<feature type="region of interest" description="Disordered" evidence="1">
    <location>
        <begin position="80"/>
        <end position="170"/>
    </location>
</feature>
<dbReference type="Proteomes" id="UP001530293">
    <property type="component" value="Unassembled WGS sequence"/>
</dbReference>
<evidence type="ECO:0000313" key="2">
    <source>
        <dbReference type="EMBL" id="KAL3758105.1"/>
    </source>
</evidence>
<gene>
    <name evidence="2" type="ORF">ACHAWU_004186</name>
</gene>
<organism evidence="2 3">
    <name type="scientific">Discostella pseudostelligera</name>
    <dbReference type="NCBI Taxonomy" id="259834"/>
    <lineage>
        <taxon>Eukaryota</taxon>
        <taxon>Sar</taxon>
        <taxon>Stramenopiles</taxon>
        <taxon>Ochrophyta</taxon>
        <taxon>Bacillariophyta</taxon>
        <taxon>Coscinodiscophyceae</taxon>
        <taxon>Thalassiosirophycidae</taxon>
        <taxon>Stephanodiscales</taxon>
        <taxon>Stephanodiscaceae</taxon>
        <taxon>Discostella</taxon>
    </lineage>
</organism>
<feature type="region of interest" description="Disordered" evidence="1">
    <location>
        <begin position="1"/>
        <end position="50"/>
    </location>
</feature>
<evidence type="ECO:0000256" key="1">
    <source>
        <dbReference type="SAM" id="MobiDB-lite"/>
    </source>
</evidence>
<name>A0ABD3M230_9STRA</name>